<evidence type="ECO:0000313" key="2">
    <source>
        <dbReference type="Proteomes" id="UP000198565"/>
    </source>
</evidence>
<proteinExistence type="predicted"/>
<dbReference type="RefSeq" id="WP_281244817.1">
    <property type="nucleotide sequence ID" value="NZ_FOTR01000005.1"/>
</dbReference>
<dbReference type="EMBL" id="FOTR01000005">
    <property type="protein sequence ID" value="SFL91046.1"/>
    <property type="molecule type" value="Genomic_DNA"/>
</dbReference>
<sequence>MSIARLSQLTILALILHLLTKKTIHSEEDKDNRKTYDKVS</sequence>
<organism evidence="1 2">
    <name type="scientific">Gracilibacillus orientalis</name>
    <dbReference type="NCBI Taxonomy" id="334253"/>
    <lineage>
        <taxon>Bacteria</taxon>
        <taxon>Bacillati</taxon>
        <taxon>Bacillota</taxon>
        <taxon>Bacilli</taxon>
        <taxon>Bacillales</taxon>
        <taxon>Bacillaceae</taxon>
        <taxon>Gracilibacillus</taxon>
    </lineage>
</organism>
<reference evidence="2" key="1">
    <citation type="submission" date="2016-10" db="EMBL/GenBank/DDBJ databases">
        <authorList>
            <person name="Varghese N."/>
            <person name="Submissions S."/>
        </authorList>
    </citation>
    <scope>NUCLEOTIDE SEQUENCE [LARGE SCALE GENOMIC DNA]</scope>
    <source>
        <strain evidence="2">CGMCC 1.4250</strain>
    </source>
</reference>
<accession>A0A1I4LJL9</accession>
<name>A0A1I4LJL9_9BACI</name>
<dbReference type="AlphaFoldDB" id="A0A1I4LJL9"/>
<dbReference type="Proteomes" id="UP000198565">
    <property type="component" value="Unassembled WGS sequence"/>
</dbReference>
<evidence type="ECO:0000313" key="1">
    <source>
        <dbReference type="EMBL" id="SFL91046.1"/>
    </source>
</evidence>
<protein>
    <submittedName>
        <fullName evidence="1">Uncharacterized protein</fullName>
    </submittedName>
</protein>
<keyword evidence="2" id="KW-1185">Reference proteome</keyword>
<gene>
    <name evidence="1" type="ORF">SAMN04487943_10555</name>
</gene>